<evidence type="ECO:0000256" key="5">
    <source>
        <dbReference type="ARBA" id="ARBA00022989"/>
    </source>
</evidence>
<proteinExistence type="inferred from homology"/>
<feature type="transmembrane region" description="Helical" evidence="8">
    <location>
        <begin position="376"/>
        <end position="399"/>
    </location>
</feature>
<evidence type="ECO:0000256" key="1">
    <source>
        <dbReference type="ARBA" id="ARBA00004141"/>
    </source>
</evidence>
<dbReference type="PANTHER" id="PTHR43829:SF24">
    <property type="entry name" value="MIP AQUAPORIN (EUROFUNG)"/>
    <property type="match status" value="1"/>
</dbReference>
<keyword evidence="10" id="KW-1185">Reference proteome</keyword>
<keyword evidence="5 8" id="KW-1133">Transmembrane helix</keyword>
<feature type="transmembrane region" description="Helical" evidence="8">
    <location>
        <begin position="297"/>
        <end position="316"/>
    </location>
</feature>
<feature type="transmembrane region" description="Helical" evidence="8">
    <location>
        <begin position="516"/>
        <end position="538"/>
    </location>
</feature>
<feature type="compositionally biased region" description="Basic and acidic residues" evidence="7">
    <location>
        <begin position="168"/>
        <end position="186"/>
    </location>
</feature>
<evidence type="ECO:0008006" key="11">
    <source>
        <dbReference type="Google" id="ProtNLM"/>
    </source>
</evidence>
<dbReference type="Pfam" id="PF00230">
    <property type="entry name" value="MIP"/>
    <property type="match status" value="1"/>
</dbReference>
<feature type="compositionally biased region" description="Basic and acidic residues" evidence="7">
    <location>
        <begin position="94"/>
        <end position="106"/>
    </location>
</feature>
<dbReference type="NCBIfam" id="TIGR00861">
    <property type="entry name" value="MIP"/>
    <property type="match status" value="1"/>
</dbReference>
<dbReference type="Proteomes" id="UP001600888">
    <property type="component" value="Unassembled WGS sequence"/>
</dbReference>
<evidence type="ECO:0000256" key="6">
    <source>
        <dbReference type="ARBA" id="ARBA00023136"/>
    </source>
</evidence>
<comment type="similarity">
    <text evidence="2">Belongs to the MIP/aquaporin (TC 1.A.8) family.</text>
</comment>
<dbReference type="InterPro" id="IPR050363">
    <property type="entry name" value="MIP/Aquaporin"/>
</dbReference>
<dbReference type="PRINTS" id="PR00783">
    <property type="entry name" value="MINTRINSICP"/>
</dbReference>
<feature type="region of interest" description="Disordered" evidence="7">
    <location>
        <begin position="127"/>
        <end position="279"/>
    </location>
</feature>
<feature type="compositionally biased region" description="Polar residues" evidence="7">
    <location>
        <begin position="229"/>
        <end position="241"/>
    </location>
</feature>
<feature type="compositionally biased region" description="Basic and acidic residues" evidence="7">
    <location>
        <begin position="257"/>
        <end position="278"/>
    </location>
</feature>
<feature type="transmembrane region" description="Helical" evidence="8">
    <location>
        <begin position="457"/>
        <end position="475"/>
    </location>
</feature>
<dbReference type="PROSITE" id="PS00221">
    <property type="entry name" value="MIP"/>
    <property type="match status" value="1"/>
</dbReference>
<evidence type="ECO:0000256" key="8">
    <source>
        <dbReference type="SAM" id="Phobius"/>
    </source>
</evidence>
<dbReference type="SUPFAM" id="SSF81338">
    <property type="entry name" value="Aquaporin-like"/>
    <property type="match status" value="1"/>
</dbReference>
<comment type="subcellular location">
    <subcellularLocation>
        <location evidence="1">Membrane</location>
        <topology evidence="1">Multi-pass membrane protein</topology>
    </subcellularLocation>
</comment>
<dbReference type="InterPro" id="IPR000425">
    <property type="entry name" value="MIP"/>
</dbReference>
<keyword evidence="4 8" id="KW-0812">Transmembrane</keyword>
<evidence type="ECO:0000256" key="3">
    <source>
        <dbReference type="ARBA" id="ARBA00022448"/>
    </source>
</evidence>
<feature type="transmembrane region" description="Helical" evidence="8">
    <location>
        <begin position="336"/>
        <end position="355"/>
    </location>
</feature>
<keyword evidence="6 8" id="KW-0472">Membrane</keyword>
<feature type="compositionally biased region" description="Polar residues" evidence="7">
    <location>
        <begin position="54"/>
        <end position="72"/>
    </location>
</feature>
<evidence type="ECO:0000256" key="7">
    <source>
        <dbReference type="SAM" id="MobiDB-lite"/>
    </source>
</evidence>
<feature type="compositionally biased region" description="Basic and acidic residues" evidence="7">
    <location>
        <begin position="7"/>
        <end position="34"/>
    </location>
</feature>
<dbReference type="PANTHER" id="PTHR43829">
    <property type="entry name" value="AQUAPORIN OR AQUAGLYCEROPORIN RELATED"/>
    <property type="match status" value="1"/>
</dbReference>
<comment type="caution">
    <text evidence="9">The sequence shown here is derived from an EMBL/GenBank/DDBJ whole genome shotgun (WGS) entry which is preliminary data.</text>
</comment>
<evidence type="ECO:0000313" key="9">
    <source>
        <dbReference type="EMBL" id="KAL2274859.1"/>
    </source>
</evidence>
<keyword evidence="3" id="KW-0813">Transport</keyword>
<reference evidence="9 10" key="1">
    <citation type="submission" date="2024-03" db="EMBL/GenBank/DDBJ databases">
        <title>A high-quality draft genome sequence of Diaporthe vaccinii, a causative agent of upright dieback and viscid rot disease in cranberry plants.</title>
        <authorList>
            <person name="Sarrasin M."/>
            <person name="Lang B.F."/>
            <person name="Burger G."/>
        </authorList>
    </citation>
    <scope>NUCLEOTIDE SEQUENCE [LARGE SCALE GENOMIC DNA]</scope>
    <source>
        <strain evidence="9 10">IS7</strain>
    </source>
</reference>
<accession>A0ABR4DXF9</accession>
<feature type="transmembrane region" description="Helical" evidence="8">
    <location>
        <begin position="423"/>
        <end position="445"/>
    </location>
</feature>
<dbReference type="InterPro" id="IPR023271">
    <property type="entry name" value="Aquaporin-like"/>
</dbReference>
<name>A0ABR4DXF9_9PEZI</name>
<evidence type="ECO:0000313" key="10">
    <source>
        <dbReference type="Proteomes" id="UP001600888"/>
    </source>
</evidence>
<evidence type="ECO:0000256" key="2">
    <source>
        <dbReference type="ARBA" id="ARBA00006175"/>
    </source>
</evidence>
<protein>
    <recommendedName>
        <fullName evidence="11">Aquaporin-like protein</fullName>
    </recommendedName>
</protein>
<dbReference type="Gene3D" id="1.20.1080.10">
    <property type="entry name" value="Glycerol uptake facilitator protein"/>
    <property type="match status" value="1"/>
</dbReference>
<dbReference type="EMBL" id="JBAWTH010000147">
    <property type="protein sequence ID" value="KAL2274859.1"/>
    <property type="molecule type" value="Genomic_DNA"/>
</dbReference>
<dbReference type="InterPro" id="IPR022357">
    <property type="entry name" value="MIP_CS"/>
</dbReference>
<feature type="region of interest" description="Disordered" evidence="7">
    <location>
        <begin position="1"/>
        <end position="108"/>
    </location>
</feature>
<sequence>MSAEEAQEPHRGRRDGPHDPERRQTRILETHDDTDVLNDPPVEQDDYFQRSKQDVASNSTRRTGQSPEGTSDGTKRRPAMASRPSTSASYTLGRMHEDPKTSDKISRVVAQLDDEGMVNLEQLVSEFAKQRSKPKGQLTSSDYRDQNPWYDQERSKPNFSLGDTLPHVVEDSGERTPGRDQDREKPVFSLGEPLPHTVRRPKPSKNDDEDVEQGLGKRPTKEVAVDSDATLQESRPQTSRQKQQDDQAEGTKMAKKFQIDADNHGGQREKDAVEEGRTDPNSMRNWWARFRAKYPELMAEFLCTAMSVFLGVAGTLSVNLSKNQASQYGTYETLCWAWGLAFMFGIYLGGGVSGAHMNPAISISLTVYRGFPWKRCVAYVVVQVLGAFAGGILAFGLYYDAIMEVDPTMAETYTSWFAVPQPWVSPATAFFSEFLGGAVIMVAVLSLGDDQNNPPGAGMHAFVLGLLVAVLKMTLGYNTGGAMNPAADLGPRLAALAGGYRADDLFRTGFWAYGPWGASVSGALVGSAVYDAVVFVGSESPINYRWSKEQHKWRAFMRK</sequence>
<gene>
    <name evidence="9" type="ORF">FJTKL_02682</name>
</gene>
<organism evidence="9 10">
    <name type="scientific">Diaporthe vaccinii</name>
    <dbReference type="NCBI Taxonomy" id="105482"/>
    <lineage>
        <taxon>Eukaryota</taxon>
        <taxon>Fungi</taxon>
        <taxon>Dikarya</taxon>
        <taxon>Ascomycota</taxon>
        <taxon>Pezizomycotina</taxon>
        <taxon>Sordariomycetes</taxon>
        <taxon>Sordariomycetidae</taxon>
        <taxon>Diaporthales</taxon>
        <taxon>Diaporthaceae</taxon>
        <taxon>Diaporthe</taxon>
        <taxon>Diaporthe eres species complex</taxon>
    </lineage>
</organism>
<dbReference type="CDD" id="cd00333">
    <property type="entry name" value="MIP"/>
    <property type="match status" value="1"/>
</dbReference>
<evidence type="ECO:0000256" key="4">
    <source>
        <dbReference type="ARBA" id="ARBA00022692"/>
    </source>
</evidence>